<comment type="similarity">
    <text evidence="7">Belongs to the binding-protein-dependent transport system permease family.</text>
</comment>
<dbReference type="Proteomes" id="UP000095765">
    <property type="component" value="Unassembled WGS sequence"/>
</dbReference>
<dbReference type="CDD" id="cd06261">
    <property type="entry name" value="TM_PBP2"/>
    <property type="match status" value="1"/>
</dbReference>
<feature type="transmembrane region" description="Helical" evidence="7">
    <location>
        <begin position="123"/>
        <end position="144"/>
    </location>
</feature>
<organism evidence="9 12">
    <name type="scientific">Anaerotruncus colihominis</name>
    <dbReference type="NCBI Taxonomy" id="169435"/>
    <lineage>
        <taxon>Bacteria</taxon>
        <taxon>Bacillati</taxon>
        <taxon>Bacillota</taxon>
        <taxon>Clostridia</taxon>
        <taxon>Eubacteriales</taxon>
        <taxon>Oscillospiraceae</taxon>
        <taxon>Anaerotruncus</taxon>
    </lineage>
</organism>
<evidence type="ECO:0000313" key="9">
    <source>
        <dbReference type="EMBL" id="CUP74996.1"/>
    </source>
</evidence>
<evidence type="ECO:0000313" key="12">
    <source>
        <dbReference type="Proteomes" id="UP000095765"/>
    </source>
</evidence>
<name>A0A174QTA4_9FIRM</name>
<keyword evidence="2 7" id="KW-0813">Transport</keyword>
<dbReference type="Proteomes" id="UP000260828">
    <property type="component" value="Unassembled WGS sequence"/>
</dbReference>
<keyword evidence="3" id="KW-1003">Cell membrane</keyword>
<dbReference type="PANTHER" id="PTHR43163">
    <property type="entry name" value="DIPEPTIDE TRANSPORT SYSTEM PERMEASE PROTEIN DPPB-RELATED"/>
    <property type="match status" value="1"/>
</dbReference>
<evidence type="ECO:0000313" key="11">
    <source>
        <dbReference type="EMBL" id="RGE69541.1"/>
    </source>
</evidence>
<dbReference type="InterPro" id="IPR045621">
    <property type="entry name" value="BPD_transp_1_N"/>
</dbReference>
<dbReference type="SUPFAM" id="SSF161098">
    <property type="entry name" value="MetI-like"/>
    <property type="match status" value="1"/>
</dbReference>
<dbReference type="InterPro" id="IPR000515">
    <property type="entry name" value="MetI-like"/>
</dbReference>
<evidence type="ECO:0000313" key="10">
    <source>
        <dbReference type="EMBL" id="OUP69963.1"/>
    </source>
</evidence>
<dbReference type="OrthoDB" id="9769919at2"/>
<feature type="transmembrane region" description="Helical" evidence="7">
    <location>
        <begin position="192"/>
        <end position="213"/>
    </location>
</feature>
<feature type="transmembrane region" description="Helical" evidence="7">
    <location>
        <begin position="156"/>
        <end position="177"/>
    </location>
</feature>
<dbReference type="InterPro" id="IPR035906">
    <property type="entry name" value="MetI-like_sf"/>
</dbReference>
<sequence length="333" mass="35920">MTPNLPGLHFPKSPGSVEMLRYIVRRLFSAVPVLFGITLLAFLLGILSPGNPAEILLSSGGESAYTAEQLAEVERQLGLDRPYPQQYVRWIGGVLQGDWGDSFRTKEPVREELFSRFGVTIKLAAGALLLTVMVGIPFGVLSAAREGGLMDRLSQWGSILLLSVPSFWAAILLVGIFAEQLHWLPTSGQETWLHLVLPAIVLSFSTVGTTIRLTRSTVIRELSSQYITAARGKGISQRLILGRHALSNAIPPVLTLLGNYLGGILGGSVVVESVFAINGIGKFALDSIAVRDYPALQGYVMITGFTFVAIHLLTDLLSIWFNPQIRLGGGAAA</sequence>
<evidence type="ECO:0000259" key="8">
    <source>
        <dbReference type="PROSITE" id="PS50928"/>
    </source>
</evidence>
<dbReference type="EMBL" id="QVME01000001">
    <property type="protein sequence ID" value="RGE69541.1"/>
    <property type="molecule type" value="Genomic_DNA"/>
</dbReference>
<dbReference type="Proteomes" id="UP000196386">
    <property type="component" value="Unassembled WGS sequence"/>
</dbReference>
<dbReference type="GO" id="GO:0005886">
    <property type="term" value="C:plasma membrane"/>
    <property type="evidence" value="ECO:0007669"/>
    <property type="project" value="UniProtKB-SubCell"/>
</dbReference>
<dbReference type="Pfam" id="PF00528">
    <property type="entry name" value="BPD_transp_1"/>
    <property type="match status" value="1"/>
</dbReference>
<evidence type="ECO:0000256" key="4">
    <source>
        <dbReference type="ARBA" id="ARBA00022692"/>
    </source>
</evidence>
<reference evidence="13" key="2">
    <citation type="submission" date="2017-04" db="EMBL/GenBank/DDBJ databases">
        <title>Function of individual gut microbiota members based on whole genome sequencing of pure cultures obtained from chicken caecum.</title>
        <authorList>
            <person name="Medvecky M."/>
            <person name="Cejkova D."/>
            <person name="Polansky O."/>
            <person name="Karasova D."/>
            <person name="Kubasova T."/>
            <person name="Cizek A."/>
            <person name="Rychlik I."/>
        </authorList>
    </citation>
    <scope>NUCLEOTIDE SEQUENCE [LARGE SCALE GENOMIC DNA]</scope>
    <source>
        <strain evidence="13">An175</strain>
    </source>
</reference>
<evidence type="ECO:0000256" key="1">
    <source>
        <dbReference type="ARBA" id="ARBA00004651"/>
    </source>
</evidence>
<accession>A0A174QTA4</accession>
<feature type="domain" description="ABC transmembrane type-1" evidence="8">
    <location>
        <begin position="117"/>
        <end position="318"/>
    </location>
</feature>
<feature type="transmembrane region" description="Helical" evidence="7">
    <location>
        <begin position="27"/>
        <end position="47"/>
    </location>
</feature>
<proteinExistence type="inferred from homology"/>
<reference evidence="10" key="3">
    <citation type="journal article" date="2018" name="BMC Genomics">
        <title>Whole genome sequencing and function prediction of 133 gut anaerobes isolated from chicken caecum in pure cultures.</title>
        <authorList>
            <person name="Medvecky M."/>
            <person name="Cejkova D."/>
            <person name="Polansky O."/>
            <person name="Karasova D."/>
            <person name="Kubasova T."/>
            <person name="Cizek A."/>
            <person name="Rychlik I."/>
        </authorList>
    </citation>
    <scope>NUCLEOTIDE SEQUENCE</scope>
    <source>
        <strain evidence="10">An175</strain>
    </source>
</reference>
<evidence type="ECO:0000313" key="14">
    <source>
        <dbReference type="Proteomes" id="UP000260828"/>
    </source>
</evidence>
<keyword evidence="6 7" id="KW-0472">Membrane</keyword>
<evidence type="ECO:0000256" key="2">
    <source>
        <dbReference type="ARBA" id="ARBA00022448"/>
    </source>
</evidence>
<keyword evidence="4 7" id="KW-0812">Transmembrane</keyword>
<dbReference type="PANTHER" id="PTHR43163:SF6">
    <property type="entry name" value="DIPEPTIDE TRANSPORT SYSTEM PERMEASE PROTEIN DPPB-RELATED"/>
    <property type="match status" value="1"/>
</dbReference>
<reference evidence="11 14" key="4">
    <citation type="submission" date="2018-08" db="EMBL/GenBank/DDBJ databases">
        <title>A genome reference for cultivated species of the human gut microbiota.</title>
        <authorList>
            <person name="Zou Y."/>
            <person name="Xue W."/>
            <person name="Luo G."/>
        </authorList>
    </citation>
    <scope>NUCLEOTIDE SEQUENCE [LARGE SCALE GENOMIC DNA]</scope>
    <source>
        <strain evidence="11 14">TF05-12AC</strain>
    </source>
</reference>
<gene>
    <name evidence="9" type="primary">gsiC_4</name>
    <name evidence="10" type="ORF">B5F11_06445</name>
    <name evidence="11" type="ORF">DXC40_00205</name>
    <name evidence="9" type="ORF">ERS852551_01813</name>
</gene>
<evidence type="ECO:0000256" key="7">
    <source>
        <dbReference type="RuleBase" id="RU363032"/>
    </source>
</evidence>
<reference evidence="9 12" key="1">
    <citation type="submission" date="2015-09" db="EMBL/GenBank/DDBJ databases">
        <authorList>
            <consortium name="Pathogen Informatics"/>
        </authorList>
    </citation>
    <scope>NUCLEOTIDE SEQUENCE [LARGE SCALE GENOMIC DNA]</scope>
    <source>
        <strain evidence="9 12">2789STDY5834939</strain>
    </source>
</reference>
<protein>
    <submittedName>
        <fullName evidence="11">ABC transporter permease</fullName>
    </submittedName>
    <submittedName>
        <fullName evidence="9">Glutathione transport system permease protein gsiC</fullName>
    </submittedName>
</protein>
<dbReference type="EMBL" id="CZBE01000011">
    <property type="protein sequence ID" value="CUP74996.1"/>
    <property type="molecule type" value="Genomic_DNA"/>
</dbReference>
<dbReference type="AlphaFoldDB" id="A0A174QTA4"/>
<dbReference type="PROSITE" id="PS50928">
    <property type="entry name" value="ABC_TM1"/>
    <property type="match status" value="1"/>
</dbReference>
<feature type="transmembrane region" description="Helical" evidence="7">
    <location>
        <begin position="253"/>
        <end position="276"/>
    </location>
</feature>
<keyword evidence="5 7" id="KW-1133">Transmembrane helix</keyword>
<evidence type="ECO:0000256" key="6">
    <source>
        <dbReference type="ARBA" id="ARBA00023136"/>
    </source>
</evidence>
<evidence type="ECO:0000313" key="13">
    <source>
        <dbReference type="Proteomes" id="UP000196386"/>
    </source>
</evidence>
<dbReference type="EMBL" id="NFKP01000006">
    <property type="protein sequence ID" value="OUP69963.1"/>
    <property type="molecule type" value="Genomic_DNA"/>
</dbReference>
<evidence type="ECO:0000256" key="3">
    <source>
        <dbReference type="ARBA" id="ARBA00022475"/>
    </source>
</evidence>
<evidence type="ECO:0000256" key="5">
    <source>
        <dbReference type="ARBA" id="ARBA00022989"/>
    </source>
</evidence>
<comment type="subcellular location">
    <subcellularLocation>
        <location evidence="1 7">Cell membrane</location>
        <topology evidence="1 7">Multi-pass membrane protein</topology>
    </subcellularLocation>
</comment>
<dbReference type="Pfam" id="PF19300">
    <property type="entry name" value="BPD_transp_1_N"/>
    <property type="match status" value="1"/>
</dbReference>
<dbReference type="GO" id="GO:0055085">
    <property type="term" value="P:transmembrane transport"/>
    <property type="evidence" value="ECO:0007669"/>
    <property type="project" value="InterPro"/>
</dbReference>
<feature type="transmembrane region" description="Helical" evidence="7">
    <location>
        <begin position="296"/>
        <end position="317"/>
    </location>
</feature>
<dbReference type="Gene3D" id="1.10.3720.10">
    <property type="entry name" value="MetI-like"/>
    <property type="match status" value="1"/>
</dbReference>